<comment type="caution">
    <text evidence="5">The sequence shown here is derived from an EMBL/GenBank/DDBJ whole genome shotgun (WGS) entry which is preliminary data.</text>
</comment>
<dbReference type="InterPro" id="IPR011055">
    <property type="entry name" value="Dup_hybrid_motif"/>
</dbReference>
<dbReference type="SUPFAM" id="SSF51261">
    <property type="entry name" value="Duplicated hybrid motif"/>
    <property type="match status" value="1"/>
</dbReference>
<proteinExistence type="predicted"/>
<feature type="region of interest" description="Disordered" evidence="2">
    <location>
        <begin position="115"/>
        <end position="138"/>
    </location>
</feature>
<dbReference type="RefSeq" id="WP_349219191.1">
    <property type="nucleotide sequence ID" value="NZ_JBBMFD010000009.1"/>
</dbReference>
<dbReference type="InterPro" id="IPR050570">
    <property type="entry name" value="Cell_wall_metabolism_enzyme"/>
</dbReference>
<evidence type="ECO:0000313" key="5">
    <source>
        <dbReference type="EMBL" id="MEQ2440553.1"/>
    </source>
</evidence>
<keyword evidence="3" id="KW-0472">Membrane</keyword>
<dbReference type="Gene3D" id="2.70.70.10">
    <property type="entry name" value="Glucose Permease (Domain IIA)"/>
    <property type="match status" value="1"/>
</dbReference>
<organism evidence="5 6">
    <name type="scientific">Solibaculum intestinale</name>
    <dbReference type="NCBI Taxonomy" id="3133165"/>
    <lineage>
        <taxon>Bacteria</taxon>
        <taxon>Bacillati</taxon>
        <taxon>Bacillota</taxon>
        <taxon>Clostridia</taxon>
        <taxon>Eubacteriales</taxon>
        <taxon>Oscillospiraceae</taxon>
        <taxon>Solibaculum</taxon>
    </lineage>
</organism>
<keyword evidence="5" id="KW-0378">Hydrolase</keyword>
<evidence type="ECO:0000256" key="2">
    <source>
        <dbReference type="SAM" id="MobiDB-lite"/>
    </source>
</evidence>
<dbReference type="Proteomes" id="UP001489509">
    <property type="component" value="Unassembled WGS sequence"/>
</dbReference>
<sequence length="408" mass="44398">MSKSGAQRLGDVAQLADAIRRIILAALRGGWQAALLEAAKRFWPYILVIVLVIIMLPVIIFCCLPSMMFGYDSTSDQEVGDLTAQAETIAGYYAQYEQYCTQRVEEIQDSVINDGEEEAQSSPDVSSSEDSEEDTSENVDYEVVIEGGPMEQNWFIALYSVHCGNDLRNMNEESIRSYVADTIPYTVTEKEEEEEAASSDPAQTVEEASSQAGESSSEAEGSSPSEMLLTITYLTPEQILESFSETDRNWAELMYKTLTGQGSSSSVVFPDTGTGQLASPFPDVDWRSVLTSGYGSRTDPITGEPGNFHTGIDLARPTGTGIYAAEAGTVITVKYNTTGYGYHVIIDHGNGLQTLYAHCSELLVSEGQQVQRGQLIAKVGETGRATGPHCHFEVRLDGEDVDPTGYLS</sequence>
<dbReference type="PANTHER" id="PTHR21666">
    <property type="entry name" value="PEPTIDASE-RELATED"/>
    <property type="match status" value="1"/>
</dbReference>
<evidence type="ECO:0000256" key="1">
    <source>
        <dbReference type="ARBA" id="ARBA00022729"/>
    </source>
</evidence>
<dbReference type="PANTHER" id="PTHR21666:SF289">
    <property type="entry name" value="L-ALA--D-GLU ENDOPEPTIDASE"/>
    <property type="match status" value="1"/>
</dbReference>
<feature type="region of interest" description="Disordered" evidence="2">
    <location>
        <begin position="189"/>
        <end position="225"/>
    </location>
</feature>
<evidence type="ECO:0000259" key="4">
    <source>
        <dbReference type="Pfam" id="PF01551"/>
    </source>
</evidence>
<dbReference type="CDD" id="cd12797">
    <property type="entry name" value="M23_peptidase"/>
    <property type="match status" value="1"/>
</dbReference>
<protein>
    <submittedName>
        <fullName evidence="5">M23 family metallopeptidase</fullName>
        <ecNumber evidence="5">3.4.24.-</ecNumber>
    </submittedName>
</protein>
<evidence type="ECO:0000313" key="6">
    <source>
        <dbReference type="Proteomes" id="UP001489509"/>
    </source>
</evidence>
<keyword evidence="6" id="KW-1185">Reference proteome</keyword>
<feature type="domain" description="M23ase beta-sheet core" evidence="4">
    <location>
        <begin position="308"/>
        <end position="403"/>
    </location>
</feature>
<feature type="transmembrane region" description="Helical" evidence="3">
    <location>
        <begin position="42"/>
        <end position="64"/>
    </location>
</feature>
<dbReference type="InterPro" id="IPR016047">
    <property type="entry name" value="M23ase_b-sheet_dom"/>
</dbReference>
<keyword evidence="3" id="KW-1133">Transmembrane helix</keyword>
<keyword evidence="1" id="KW-0732">Signal</keyword>
<evidence type="ECO:0000256" key="3">
    <source>
        <dbReference type="SAM" id="Phobius"/>
    </source>
</evidence>
<keyword evidence="3" id="KW-0812">Transmembrane</keyword>
<dbReference type="Pfam" id="PF01551">
    <property type="entry name" value="Peptidase_M23"/>
    <property type="match status" value="1"/>
</dbReference>
<reference evidence="5 6" key="1">
    <citation type="submission" date="2024-03" db="EMBL/GenBank/DDBJ databases">
        <title>Human intestinal bacterial collection.</title>
        <authorList>
            <person name="Pauvert C."/>
            <person name="Hitch T.C.A."/>
            <person name="Clavel T."/>
        </authorList>
    </citation>
    <scope>NUCLEOTIDE SEQUENCE [LARGE SCALE GENOMIC DNA]</scope>
    <source>
        <strain evidence="5 6">CLA-JM-H44</strain>
    </source>
</reference>
<feature type="compositionally biased region" description="Low complexity" evidence="2">
    <location>
        <begin position="206"/>
        <end position="225"/>
    </location>
</feature>
<dbReference type="EC" id="3.4.24.-" evidence="5"/>
<feature type="compositionally biased region" description="Acidic residues" evidence="2">
    <location>
        <begin position="127"/>
        <end position="138"/>
    </location>
</feature>
<gene>
    <name evidence="5" type="ORF">WMO26_06920</name>
</gene>
<dbReference type="EMBL" id="JBBMFD010000009">
    <property type="protein sequence ID" value="MEQ2440553.1"/>
    <property type="molecule type" value="Genomic_DNA"/>
</dbReference>
<name>A0ABV1DZS2_9FIRM</name>
<dbReference type="GO" id="GO:0016787">
    <property type="term" value="F:hydrolase activity"/>
    <property type="evidence" value="ECO:0007669"/>
    <property type="project" value="UniProtKB-KW"/>
</dbReference>
<accession>A0ABV1DZS2</accession>